<dbReference type="SUPFAM" id="SSF52540">
    <property type="entry name" value="P-loop containing nucleoside triphosphate hydrolases"/>
    <property type="match status" value="1"/>
</dbReference>
<gene>
    <name evidence="8" type="primary">ccmA</name>
    <name evidence="8" type="ORF">AB0763_04745</name>
</gene>
<dbReference type="PANTHER" id="PTHR43499:SF1">
    <property type="entry name" value="ABC TRANSPORTER I FAMILY MEMBER 1"/>
    <property type="match status" value="1"/>
</dbReference>
<reference evidence="8" key="1">
    <citation type="submission" date="2024-07" db="EMBL/GenBank/DDBJ databases">
        <title>Genome Analysis of a Potential Novel Vibrio Species Secreting pH- and Thermo-stable Alginate Lyase and its Application in Producing Alginate Oligosaccharides.</title>
        <authorList>
            <person name="Huang H."/>
            <person name="Bao K."/>
        </authorList>
    </citation>
    <scope>NUCLEOTIDE SEQUENCE</scope>
    <source>
        <strain evidence="8">HB236076</strain>
    </source>
</reference>
<dbReference type="PANTHER" id="PTHR43499">
    <property type="entry name" value="ABC TRANSPORTER I FAMILY MEMBER 1"/>
    <property type="match status" value="1"/>
</dbReference>
<name>A0AB39HGT9_9VIBR</name>
<evidence type="ECO:0000256" key="2">
    <source>
        <dbReference type="ARBA" id="ARBA00022741"/>
    </source>
</evidence>
<dbReference type="KEGG" id="vih:AB0763_04745"/>
<accession>A0AB39HGT9</accession>
<dbReference type="EMBL" id="CP162601">
    <property type="protein sequence ID" value="XDK25952.1"/>
    <property type="molecule type" value="Genomic_DNA"/>
</dbReference>
<dbReference type="AlphaFoldDB" id="A0AB39HGT9"/>
<keyword evidence="5" id="KW-1278">Translocase</keyword>
<dbReference type="PROSITE" id="PS50893">
    <property type="entry name" value="ABC_TRANSPORTER_2"/>
    <property type="match status" value="1"/>
</dbReference>
<organism evidence="8">
    <name type="scientific">Vibrio sp. HB236076</name>
    <dbReference type="NCBI Taxonomy" id="3232307"/>
    <lineage>
        <taxon>Bacteria</taxon>
        <taxon>Pseudomonadati</taxon>
        <taxon>Pseudomonadota</taxon>
        <taxon>Gammaproteobacteria</taxon>
        <taxon>Vibrionales</taxon>
        <taxon>Vibrionaceae</taxon>
        <taxon>Vibrio</taxon>
    </lineage>
</organism>
<dbReference type="InterPro" id="IPR017871">
    <property type="entry name" value="ABC_transporter-like_CS"/>
</dbReference>
<dbReference type="GO" id="GO:0022857">
    <property type="term" value="F:transmembrane transporter activity"/>
    <property type="evidence" value="ECO:0007669"/>
    <property type="project" value="InterPro"/>
</dbReference>
<dbReference type="GO" id="GO:0016887">
    <property type="term" value="F:ATP hydrolysis activity"/>
    <property type="evidence" value="ECO:0007669"/>
    <property type="project" value="InterPro"/>
</dbReference>
<dbReference type="InterPro" id="IPR005895">
    <property type="entry name" value="ABC_transptr_haem_export_CcmA"/>
</dbReference>
<keyword evidence="1" id="KW-0813">Transport</keyword>
<dbReference type="RefSeq" id="WP_306101388.1">
    <property type="nucleotide sequence ID" value="NZ_CP162601.1"/>
</dbReference>
<evidence type="ECO:0000256" key="5">
    <source>
        <dbReference type="ARBA" id="ARBA00022967"/>
    </source>
</evidence>
<evidence type="ECO:0000313" key="8">
    <source>
        <dbReference type="EMBL" id="XDK25952.1"/>
    </source>
</evidence>
<evidence type="ECO:0000256" key="6">
    <source>
        <dbReference type="ARBA" id="ARBA00023136"/>
    </source>
</evidence>
<evidence type="ECO:0000259" key="7">
    <source>
        <dbReference type="PROSITE" id="PS50893"/>
    </source>
</evidence>
<evidence type="ECO:0000256" key="3">
    <source>
        <dbReference type="ARBA" id="ARBA00022748"/>
    </source>
</evidence>
<dbReference type="InterPro" id="IPR003439">
    <property type="entry name" value="ABC_transporter-like_ATP-bd"/>
</dbReference>
<protein>
    <submittedName>
        <fullName evidence="8">Cytochrome c biogenesis heme-transporting ATPase CcmA</fullName>
    </submittedName>
</protein>
<sequence length="213" mass="23391">MLSLENVTVRRGQQKIVSALSVDFSAGEIWQVIGPNGCGKSTLLQVINGMRPANNGRVLFSGQPFDTPDSHYATQRLFIGHDNGVNPVFTPREELGFFADMNKLCDEVGKPAPHSVSEALVKVGLSKVADEPICRLSSGQQRRVALAKLWLSSARVWVLDEPFNTLDTEGITLITQQISQFAMQGGLVIFTSHQETDLFPLPIRPLVLSDYVI</sequence>
<dbReference type="PROSITE" id="PS00211">
    <property type="entry name" value="ABC_TRANSPORTER_1"/>
    <property type="match status" value="1"/>
</dbReference>
<proteinExistence type="predicted"/>
<dbReference type="NCBIfam" id="TIGR01189">
    <property type="entry name" value="ccmA"/>
    <property type="match status" value="1"/>
</dbReference>
<keyword evidence="3" id="KW-0201">Cytochrome c-type biogenesis</keyword>
<keyword evidence="6" id="KW-0472">Membrane</keyword>
<dbReference type="NCBIfam" id="NF010061">
    <property type="entry name" value="PRK13538.1"/>
    <property type="match status" value="1"/>
</dbReference>
<dbReference type="Gene3D" id="3.40.50.300">
    <property type="entry name" value="P-loop containing nucleotide triphosphate hydrolases"/>
    <property type="match status" value="1"/>
</dbReference>
<dbReference type="GO" id="GO:0005524">
    <property type="term" value="F:ATP binding"/>
    <property type="evidence" value="ECO:0007669"/>
    <property type="project" value="UniProtKB-KW"/>
</dbReference>
<evidence type="ECO:0000256" key="4">
    <source>
        <dbReference type="ARBA" id="ARBA00022840"/>
    </source>
</evidence>
<keyword evidence="4" id="KW-0067">ATP-binding</keyword>
<dbReference type="GO" id="GO:0017004">
    <property type="term" value="P:cytochrome complex assembly"/>
    <property type="evidence" value="ECO:0007669"/>
    <property type="project" value="UniProtKB-KW"/>
</dbReference>
<dbReference type="Pfam" id="PF00005">
    <property type="entry name" value="ABC_tran"/>
    <property type="match status" value="1"/>
</dbReference>
<dbReference type="SMART" id="SM00382">
    <property type="entry name" value="AAA"/>
    <property type="match status" value="1"/>
</dbReference>
<dbReference type="InterPro" id="IPR027417">
    <property type="entry name" value="P-loop_NTPase"/>
</dbReference>
<feature type="domain" description="ABC transporter" evidence="7">
    <location>
        <begin position="2"/>
        <end position="212"/>
    </location>
</feature>
<keyword evidence="2" id="KW-0547">Nucleotide-binding</keyword>
<evidence type="ECO:0000256" key="1">
    <source>
        <dbReference type="ARBA" id="ARBA00022448"/>
    </source>
</evidence>
<dbReference type="InterPro" id="IPR003593">
    <property type="entry name" value="AAA+_ATPase"/>
</dbReference>